<protein>
    <submittedName>
        <fullName evidence="2">Uncharacterized protein</fullName>
    </submittedName>
</protein>
<organism evidence="2 3">
    <name type="scientific">Thioalkalivibrio halophilus</name>
    <dbReference type="NCBI Taxonomy" id="252474"/>
    <lineage>
        <taxon>Bacteria</taxon>
        <taxon>Pseudomonadati</taxon>
        <taxon>Pseudomonadota</taxon>
        <taxon>Gammaproteobacteria</taxon>
        <taxon>Chromatiales</taxon>
        <taxon>Ectothiorhodospiraceae</taxon>
        <taxon>Thioalkalivibrio</taxon>
    </lineage>
</organism>
<evidence type="ECO:0000256" key="1">
    <source>
        <dbReference type="SAM" id="MobiDB-lite"/>
    </source>
</evidence>
<evidence type="ECO:0000313" key="2">
    <source>
        <dbReference type="EMBL" id="OOC10408.1"/>
    </source>
</evidence>
<dbReference type="AlphaFoldDB" id="A0A1V2ZZ70"/>
<evidence type="ECO:0000313" key="3">
    <source>
        <dbReference type="Proteomes" id="UP000189177"/>
    </source>
</evidence>
<gene>
    <name evidence="2" type="ORF">B1A74_06345</name>
</gene>
<dbReference type="EMBL" id="MUZR01000017">
    <property type="protein sequence ID" value="OOC10408.1"/>
    <property type="molecule type" value="Genomic_DNA"/>
</dbReference>
<keyword evidence="3" id="KW-1185">Reference proteome</keyword>
<sequence length="148" mass="15949">MEAPLTNPAPPTVPATRPSGSDRLGLGQLSAPSEFDRPLNDPEAGAARRPIEDRAEQQRNRNGDEGDPRADLVLPRNDREMAGQARLAAEIEAFQSGTTDDARPGEERIADGGALEDSGVEALRRRVELAFSFAGPAEEPRRELNIVV</sequence>
<name>A0A1V2ZZ70_9GAMM</name>
<feature type="region of interest" description="Disordered" evidence="1">
    <location>
        <begin position="1"/>
        <end position="76"/>
    </location>
</feature>
<dbReference type="Proteomes" id="UP000189177">
    <property type="component" value="Unassembled WGS sequence"/>
</dbReference>
<feature type="compositionally biased region" description="Basic and acidic residues" evidence="1">
    <location>
        <begin position="49"/>
        <end position="76"/>
    </location>
</feature>
<dbReference type="RefSeq" id="WP_077244112.1">
    <property type="nucleotide sequence ID" value="NZ_MUZR01000017.1"/>
</dbReference>
<comment type="caution">
    <text evidence="2">The sequence shown here is derived from an EMBL/GenBank/DDBJ whole genome shotgun (WGS) entry which is preliminary data.</text>
</comment>
<accession>A0A1V2ZZ70</accession>
<proteinExistence type="predicted"/>
<reference evidence="2 3" key="1">
    <citation type="submission" date="2017-02" db="EMBL/GenBank/DDBJ databases">
        <title>Genomic diversity within the haloalkaliphilic genus Thioalkalivibrio.</title>
        <authorList>
            <person name="Ahn A.-C."/>
            <person name="Meier-Kolthoff J."/>
            <person name="Overmars L."/>
            <person name="Richter M."/>
            <person name="Woyke T."/>
            <person name="Sorokin D.Y."/>
            <person name="Muyzer G."/>
        </authorList>
    </citation>
    <scope>NUCLEOTIDE SEQUENCE [LARGE SCALE GENOMIC DNA]</scope>
    <source>
        <strain evidence="2 3">HL17</strain>
    </source>
</reference>
<dbReference type="STRING" id="252474.B1A74_06345"/>
<dbReference type="OrthoDB" id="5784276at2"/>